<organism evidence="1">
    <name type="scientific">Anguilla anguilla</name>
    <name type="common">European freshwater eel</name>
    <name type="synonym">Muraena anguilla</name>
    <dbReference type="NCBI Taxonomy" id="7936"/>
    <lineage>
        <taxon>Eukaryota</taxon>
        <taxon>Metazoa</taxon>
        <taxon>Chordata</taxon>
        <taxon>Craniata</taxon>
        <taxon>Vertebrata</taxon>
        <taxon>Euteleostomi</taxon>
        <taxon>Actinopterygii</taxon>
        <taxon>Neopterygii</taxon>
        <taxon>Teleostei</taxon>
        <taxon>Anguilliformes</taxon>
        <taxon>Anguillidae</taxon>
        <taxon>Anguilla</taxon>
    </lineage>
</organism>
<reference evidence="1" key="2">
    <citation type="journal article" date="2015" name="Fish Shellfish Immunol.">
        <title>Early steps in the European eel (Anguilla anguilla)-Vibrio vulnificus interaction in the gills: Role of the RtxA13 toxin.</title>
        <authorList>
            <person name="Callol A."/>
            <person name="Pajuelo D."/>
            <person name="Ebbesson L."/>
            <person name="Teles M."/>
            <person name="MacKenzie S."/>
            <person name="Amaro C."/>
        </authorList>
    </citation>
    <scope>NUCLEOTIDE SEQUENCE</scope>
</reference>
<dbReference type="EMBL" id="GBXM01050603">
    <property type="protein sequence ID" value="JAH57974.1"/>
    <property type="molecule type" value="Transcribed_RNA"/>
</dbReference>
<name>A0A0E9TWC0_ANGAN</name>
<protein>
    <submittedName>
        <fullName evidence="1">Uncharacterized protein</fullName>
    </submittedName>
</protein>
<evidence type="ECO:0000313" key="1">
    <source>
        <dbReference type="EMBL" id="JAH57974.1"/>
    </source>
</evidence>
<reference evidence="1" key="1">
    <citation type="submission" date="2014-11" db="EMBL/GenBank/DDBJ databases">
        <authorList>
            <person name="Amaro Gonzalez C."/>
        </authorList>
    </citation>
    <scope>NUCLEOTIDE SEQUENCE</scope>
</reference>
<accession>A0A0E9TWC0</accession>
<proteinExistence type="predicted"/>
<sequence length="11" mass="1282">MIKALFCAQEK</sequence>